<dbReference type="OrthoDB" id="424302at2759"/>
<sequence length="378" mass="42359">MRVSVPTIPHVVTSASTKTISPGAAIERISAFLASGNVALLTGAGVSVDSGIRAYRGKDGRYMNPNYKPIFYHELIADNPRGHAFRQRYWYLVWIKQSVLPITPCSRLRSYLGYPHVRDTQPNTTHCALAALQHTGHISRLVTQNVDGLHRKAIAHLWDDTRIEERILELHGTLHRVHCQFGHVTSRDTFQDRLSTSNPRWKAFVDGLETTGKKPRTNPDGDVELEGVSYADFMVPECPECMLEGRHNSNQKPEVIFFGESIPKAIKERSFHDVEQSDRLFLVGTTLATFSAYRLIKHALKLKKPVLLLNMGATRADDLPGVEKIEISTSHVMRDTVRAVLGTRAYIDPVIINLLNNGIHRPPFDDGSDSETVEPQDT</sequence>
<evidence type="ECO:0000256" key="4">
    <source>
        <dbReference type="ARBA" id="ARBA00023027"/>
    </source>
</evidence>
<dbReference type="GO" id="GO:0017136">
    <property type="term" value="F:histone deacetylase activity, NAD-dependent"/>
    <property type="evidence" value="ECO:0007669"/>
    <property type="project" value="TreeGrafter"/>
</dbReference>
<dbReference type="AlphaFoldDB" id="A0A0D0DUS5"/>
<reference evidence="9" key="2">
    <citation type="submission" date="2015-01" db="EMBL/GenBank/DDBJ databases">
        <title>Evolutionary Origins and Diversification of the Mycorrhizal Mutualists.</title>
        <authorList>
            <consortium name="DOE Joint Genome Institute"/>
            <consortium name="Mycorrhizal Genomics Consortium"/>
            <person name="Kohler A."/>
            <person name="Kuo A."/>
            <person name="Nagy L.G."/>
            <person name="Floudas D."/>
            <person name="Copeland A."/>
            <person name="Barry K.W."/>
            <person name="Cichocki N."/>
            <person name="Veneault-Fourrey C."/>
            <person name="LaButti K."/>
            <person name="Lindquist E.A."/>
            <person name="Lipzen A."/>
            <person name="Lundell T."/>
            <person name="Morin E."/>
            <person name="Murat C."/>
            <person name="Riley R."/>
            <person name="Ohm R."/>
            <person name="Sun H."/>
            <person name="Tunlid A."/>
            <person name="Henrissat B."/>
            <person name="Grigoriev I.V."/>
            <person name="Hibbett D.S."/>
            <person name="Martin F."/>
        </authorList>
    </citation>
    <scope>NUCLEOTIDE SEQUENCE [LARGE SCALE GENOMIC DNA]</scope>
    <source>
        <strain evidence="9">Ve08.2h10</strain>
    </source>
</reference>
<keyword evidence="4" id="KW-0520">NAD</keyword>
<dbReference type="Gene3D" id="3.30.1600.10">
    <property type="entry name" value="SIR2/SIRT2 'Small Domain"/>
    <property type="match status" value="1"/>
</dbReference>
<evidence type="ECO:0000313" key="9">
    <source>
        <dbReference type="Proteomes" id="UP000054538"/>
    </source>
</evidence>
<keyword evidence="3" id="KW-0808">Transferase</keyword>
<dbReference type="InterPro" id="IPR003000">
    <property type="entry name" value="Sirtuin"/>
</dbReference>
<dbReference type="SUPFAM" id="SSF52467">
    <property type="entry name" value="DHS-like NAD/FAD-binding domain"/>
    <property type="match status" value="1"/>
</dbReference>
<proteinExistence type="inferred from homology"/>
<keyword evidence="9" id="KW-1185">Reference proteome</keyword>
<dbReference type="PANTHER" id="PTHR11085:SF10">
    <property type="entry name" value="NAD-DEPENDENT PROTEIN DEACYLASE SIRTUIN-5, MITOCHONDRIAL-RELATED"/>
    <property type="match status" value="1"/>
</dbReference>
<organism evidence="8 9">
    <name type="scientific">Paxillus rubicundulus Ve08.2h10</name>
    <dbReference type="NCBI Taxonomy" id="930991"/>
    <lineage>
        <taxon>Eukaryota</taxon>
        <taxon>Fungi</taxon>
        <taxon>Dikarya</taxon>
        <taxon>Basidiomycota</taxon>
        <taxon>Agaricomycotina</taxon>
        <taxon>Agaricomycetes</taxon>
        <taxon>Agaricomycetidae</taxon>
        <taxon>Boletales</taxon>
        <taxon>Paxilineae</taxon>
        <taxon>Paxillaceae</taxon>
        <taxon>Paxillus</taxon>
    </lineage>
</organism>
<dbReference type="Gene3D" id="3.40.50.1220">
    <property type="entry name" value="TPP-binding domain"/>
    <property type="match status" value="1"/>
</dbReference>
<dbReference type="Proteomes" id="UP000054538">
    <property type="component" value="Unassembled WGS sequence"/>
</dbReference>
<feature type="domain" description="Deacetylase sirtuin-type" evidence="7">
    <location>
        <begin position="18"/>
        <end position="361"/>
    </location>
</feature>
<dbReference type="HOGENOM" id="CLU_023643_3_2_1"/>
<dbReference type="Pfam" id="PF02146">
    <property type="entry name" value="SIR2"/>
    <property type="match status" value="1"/>
</dbReference>
<evidence type="ECO:0000256" key="1">
    <source>
        <dbReference type="ARBA" id="ARBA00004173"/>
    </source>
</evidence>
<keyword evidence="5" id="KW-0496">Mitochondrion</keyword>
<dbReference type="PROSITE" id="PS50305">
    <property type="entry name" value="SIRTUIN"/>
    <property type="match status" value="1"/>
</dbReference>
<dbReference type="EMBL" id="KN824901">
    <property type="protein sequence ID" value="KIK98233.1"/>
    <property type="molecule type" value="Genomic_DNA"/>
</dbReference>
<dbReference type="GO" id="GO:0005739">
    <property type="term" value="C:mitochondrion"/>
    <property type="evidence" value="ECO:0007669"/>
    <property type="project" value="UniProtKB-SubCell"/>
</dbReference>
<evidence type="ECO:0000259" key="7">
    <source>
        <dbReference type="PROSITE" id="PS50305"/>
    </source>
</evidence>
<evidence type="ECO:0000256" key="5">
    <source>
        <dbReference type="ARBA" id="ARBA00023128"/>
    </source>
</evidence>
<dbReference type="InterPro" id="IPR026591">
    <property type="entry name" value="Sirtuin_cat_small_dom_sf"/>
</dbReference>
<dbReference type="PANTHER" id="PTHR11085">
    <property type="entry name" value="NAD-DEPENDENT PROTEIN DEACYLASE SIRTUIN-5, MITOCHONDRIAL-RELATED"/>
    <property type="match status" value="1"/>
</dbReference>
<comment type="similarity">
    <text evidence="2">Belongs to the sirtuin family. Class I subfamily.</text>
</comment>
<evidence type="ECO:0000313" key="8">
    <source>
        <dbReference type="EMBL" id="KIK98233.1"/>
    </source>
</evidence>
<accession>A0A0D0DUS5</accession>
<comment type="caution">
    <text evidence="6">Lacks conserved residue(s) required for the propagation of feature annotation.</text>
</comment>
<reference evidence="8 9" key="1">
    <citation type="submission" date="2014-04" db="EMBL/GenBank/DDBJ databases">
        <authorList>
            <consortium name="DOE Joint Genome Institute"/>
            <person name="Kuo A."/>
            <person name="Kohler A."/>
            <person name="Jargeat P."/>
            <person name="Nagy L.G."/>
            <person name="Floudas D."/>
            <person name="Copeland A."/>
            <person name="Barry K.W."/>
            <person name="Cichocki N."/>
            <person name="Veneault-Fourrey C."/>
            <person name="LaButti K."/>
            <person name="Lindquist E.A."/>
            <person name="Lipzen A."/>
            <person name="Lundell T."/>
            <person name="Morin E."/>
            <person name="Murat C."/>
            <person name="Sun H."/>
            <person name="Tunlid A."/>
            <person name="Henrissat B."/>
            <person name="Grigoriev I.V."/>
            <person name="Hibbett D.S."/>
            <person name="Martin F."/>
            <person name="Nordberg H.P."/>
            <person name="Cantor M.N."/>
            <person name="Hua S.X."/>
        </authorList>
    </citation>
    <scope>NUCLEOTIDE SEQUENCE [LARGE SCALE GENOMIC DNA]</scope>
    <source>
        <strain evidence="8 9">Ve08.2h10</strain>
    </source>
</reference>
<dbReference type="InterPro" id="IPR029035">
    <property type="entry name" value="DHS-like_NAD/FAD-binding_dom"/>
</dbReference>
<dbReference type="InterPro" id="IPR026590">
    <property type="entry name" value="Ssirtuin_cat_dom"/>
</dbReference>
<name>A0A0D0DUS5_9AGAM</name>
<comment type="subcellular location">
    <subcellularLocation>
        <location evidence="1">Mitochondrion</location>
    </subcellularLocation>
</comment>
<evidence type="ECO:0000256" key="3">
    <source>
        <dbReference type="ARBA" id="ARBA00022679"/>
    </source>
</evidence>
<evidence type="ECO:0000256" key="2">
    <source>
        <dbReference type="ARBA" id="ARBA00006924"/>
    </source>
</evidence>
<protein>
    <recommendedName>
        <fullName evidence="7">Deacetylase sirtuin-type domain-containing protein</fullName>
    </recommendedName>
</protein>
<dbReference type="InterPro" id="IPR050134">
    <property type="entry name" value="NAD-dep_sirtuin_deacylases"/>
</dbReference>
<dbReference type="GO" id="GO:0070403">
    <property type="term" value="F:NAD+ binding"/>
    <property type="evidence" value="ECO:0007669"/>
    <property type="project" value="InterPro"/>
</dbReference>
<evidence type="ECO:0000256" key="6">
    <source>
        <dbReference type="PROSITE-ProRule" id="PRU00236"/>
    </source>
</evidence>
<dbReference type="InParanoid" id="A0A0D0DUS5"/>
<dbReference type="STRING" id="930991.A0A0D0DUS5"/>
<gene>
    <name evidence="8" type="ORF">PAXRUDRAFT_824083</name>
</gene>